<dbReference type="CDD" id="cd03185">
    <property type="entry name" value="GST_C_Tau"/>
    <property type="match status" value="2"/>
</dbReference>
<evidence type="ECO:0000256" key="2">
    <source>
        <dbReference type="ARBA" id="ARBA00012452"/>
    </source>
</evidence>
<keyword evidence="11" id="KW-1185">Reference proteome</keyword>
<dbReference type="InterPro" id="IPR004045">
    <property type="entry name" value="Glutathione_S-Trfase_N"/>
</dbReference>
<dbReference type="CDD" id="cd03058">
    <property type="entry name" value="GST_N_Tau"/>
    <property type="match status" value="1"/>
</dbReference>
<dbReference type="FunFam" id="1.20.1050.10:FF:000012">
    <property type="entry name" value="Tau class glutathione S-transferase"/>
    <property type="match status" value="2"/>
</dbReference>
<dbReference type="SUPFAM" id="SSF47616">
    <property type="entry name" value="GST C-terminal domain-like"/>
    <property type="match status" value="2"/>
</dbReference>
<dbReference type="PROSITE" id="PS50404">
    <property type="entry name" value="GST_NTER"/>
    <property type="match status" value="2"/>
</dbReference>
<feature type="domain" description="GST C-terminal" evidence="9">
    <location>
        <begin position="65"/>
        <end position="188"/>
    </location>
</feature>
<dbReference type="InterPro" id="IPR010987">
    <property type="entry name" value="Glutathione-S-Trfase_C-like"/>
</dbReference>
<dbReference type="EC" id="2.5.1.18" evidence="2"/>
<dbReference type="FunFam" id="3.40.30.10:FF:000014">
    <property type="entry name" value="Tau class glutathione S-transferase"/>
    <property type="match status" value="1"/>
</dbReference>
<feature type="domain" description="GST N-terminal" evidence="8">
    <location>
        <begin position="313"/>
        <end position="392"/>
    </location>
</feature>
<keyword evidence="5" id="KW-0808">Transferase</keyword>
<dbReference type="PROSITE" id="PS50405">
    <property type="entry name" value="GST_CTER"/>
    <property type="match status" value="2"/>
</dbReference>
<organism evidence="10 11">
    <name type="scientific">Dipteronia dyeriana</name>
    <dbReference type="NCBI Taxonomy" id="168575"/>
    <lineage>
        <taxon>Eukaryota</taxon>
        <taxon>Viridiplantae</taxon>
        <taxon>Streptophyta</taxon>
        <taxon>Embryophyta</taxon>
        <taxon>Tracheophyta</taxon>
        <taxon>Spermatophyta</taxon>
        <taxon>Magnoliopsida</taxon>
        <taxon>eudicotyledons</taxon>
        <taxon>Gunneridae</taxon>
        <taxon>Pentapetalae</taxon>
        <taxon>rosids</taxon>
        <taxon>malvids</taxon>
        <taxon>Sapindales</taxon>
        <taxon>Sapindaceae</taxon>
        <taxon>Hippocastanoideae</taxon>
        <taxon>Acereae</taxon>
        <taxon>Dipteronia</taxon>
    </lineage>
</organism>
<comment type="caution">
    <text evidence="10">The sequence shown here is derived from an EMBL/GenBank/DDBJ whole genome shotgun (WGS) entry which is preliminary data.</text>
</comment>
<dbReference type="Proteomes" id="UP001280121">
    <property type="component" value="Unassembled WGS sequence"/>
</dbReference>
<dbReference type="GO" id="GO:0006749">
    <property type="term" value="P:glutathione metabolic process"/>
    <property type="evidence" value="ECO:0007669"/>
    <property type="project" value="InterPro"/>
</dbReference>
<dbReference type="SFLD" id="SFLDG01152">
    <property type="entry name" value="Main.3:_Omega-_and_Tau-like"/>
    <property type="match status" value="1"/>
</dbReference>
<evidence type="ECO:0000256" key="4">
    <source>
        <dbReference type="ARBA" id="ARBA00022575"/>
    </source>
</evidence>
<protein>
    <recommendedName>
        <fullName evidence="2">glutathione transferase</fullName>
        <ecNumber evidence="2">2.5.1.18</ecNumber>
    </recommendedName>
</protein>
<evidence type="ECO:0000256" key="6">
    <source>
        <dbReference type="ARBA" id="ARBA00025743"/>
    </source>
</evidence>
<dbReference type="GO" id="GO:0009407">
    <property type="term" value="P:toxin catabolic process"/>
    <property type="evidence" value="ECO:0007669"/>
    <property type="project" value="UniProtKB-ARBA"/>
</dbReference>
<evidence type="ECO:0000259" key="8">
    <source>
        <dbReference type="PROSITE" id="PS50404"/>
    </source>
</evidence>
<keyword evidence="3" id="KW-0963">Cytoplasm</keyword>
<dbReference type="SUPFAM" id="SSF52833">
    <property type="entry name" value="Thioredoxin-like"/>
    <property type="match status" value="2"/>
</dbReference>
<accession>A0AAD9WQB8</accession>
<evidence type="ECO:0000259" key="9">
    <source>
        <dbReference type="PROSITE" id="PS50405"/>
    </source>
</evidence>
<dbReference type="EMBL" id="JANJYI010000008">
    <property type="protein sequence ID" value="KAK2638478.1"/>
    <property type="molecule type" value="Genomic_DNA"/>
</dbReference>
<dbReference type="Pfam" id="PF02798">
    <property type="entry name" value="GST_N"/>
    <property type="match status" value="2"/>
</dbReference>
<sequence length="530" mass="60906">MGDEVKLLKTWSSPFVWRVVWALKLKGVEYVSVEEDLSNKSPLLLQVNFEYIDETWNSYPLLPEYPHDKAKARFWAKFADDKVLPSVWVAYLKQGEEQEEATVSALENLKYIEHELRGKKFFGGESIGFVDLVLGWLAIYVNVLEDATGLKMITQDTFPCLFEWMQNFTDLPLIQENHPPKDKLTTKFQVASGKTLEIPALMLACRSKMKTRSSIWHRAPFKQSKNHSHERLFSESPYPKAIGYTCSFPSCAVATSIVPPNLPFKWVPSTTITRRIHLRNPLSEAPNGMKNREIYHLCRTVNQLLSLDFIALTLVKLLKSWSSPFGLRIVWALKLKGIQYDSIDEDLSNKSPLLVQYNPVYKKIPVLVHNGKSISESLVILEYIEDTWNHNPLLPQDPYHRATARFWVKFGDDKVLPSIWSAFLKQGKEQEDAIDEAIENLKLLEEQLKGKKFFGGEKIGLTDLALGWLANLVPVFEQIVGMKIIDEGRFPSLLAWMDEFSQVAIIKESWPPHHKLIVKFQALRDRHLAK</sequence>
<dbReference type="Gene3D" id="1.20.1050.10">
    <property type="match status" value="2"/>
</dbReference>
<feature type="domain" description="GST C-terminal" evidence="9">
    <location>
        <begin position="397"/>
        <end position="528"/>
    </location>
</feature>
<dbReference type="Gene3D" id="3.40.30.10">
    <property type="entry name" value="Glutaredoxin"/>
    <property type="match status" value="2"/>
</dbReference>
<dbReference type="InterPro" id="IPR045073">
    <property type="entry name" value="Omega/Tau-like"/>
</dbReference>
<dbReference type="InterPro" id="IPR040079">
    <property type="entry name" value="Glutathione_S-Trfase"/>
</dbReference>
<keyword evidence="4" id="KW-0216">Detoxification</keyword>
<dbReference type="Pfam" id="PF00043">
    <property type="entry name" value="GST_C"/>
    <property type="match status" value="2"/>
</dbReference>
<dbReference type="PANTHER" id="PTHR11260">
    <property type="entry name" value="GLUTATHIONE S-TRANSFERASE, GST, SUPERFAMILY, GST DOMAIN CONTAINING"/>
    <property type="match status" value="1"/>
</dbReference>
<dbReference type="SFLD" id="SFLDS00019">
    <property type="entry name" value="Glutathione_Transferase_(cytos"/>
    <property type="match status" value="1"/>
</dbReference>
<evidence type="ECO:0000256" key="1">
    <source>
        <dbReference type="ARBA" id="ARBA00004514"/>
    </source>
</evidence>
<dbReference type="GO" id="GO:0004364">
    <property type="term" value="F:glutathione transferase activity"/>
    <property type="evidence" value="ECO:0007669"/>
    <property type="project" value="UniProtKB-EC"/>
</dbReference>
<dbReference type="GO" id="GO:0005829">
    <property type="term" value="C:cytosol"/>
    <property type="evidence" value="ECO:0007669"/>
    <property type="project" value="UniProtKB-SubCell"/>
</dbReference>
<name>A0AAD9WQB8_9ROSI</name>
<evidence type="ECO:0000256" key="5">
    <source>
        <dbReference type="ARBA" id="ARBA00022679"/>
    </source>
</evidence>
<evidence type="ECO:0000256" key="7">
    <source>
        <dbReference type="ARBA" id="ARBA00047960"/>
    </source>
</evidence>
<evidence type="ECO:0000313" key="10">
    <source>
        <dbReference type="EMBL" id="KAK2638478.1"/>
    </source>
</evidence>
<dbReference type="InterPro" id="IPR004046">
    <property type="entry name" value="GST_C"/>
</dbReference>
<dbReference type="PANTHER" id="PTHR11260:SF729">
    <property type="entry name" value="GLUTATHIONE TRANSFERASE"/>
    <property type="match status" value="1"/>
</dbReference>
<dbReference type="SFLD" id="SFLDG00358">
    <property type="entry name" value="Main_(cytGST)"/>
    <property type="match status" value="1"/>
</dbReference>
<dbReference type="AlphaFoldDB" id="A0AAD9WQB8"/>
<comment type="similarity">
    <text evidence="6">Belongs to the GST superfamily. Tau family.</text>
</comment>
<gene>
    <name evidence="10" type="ORF">Ddye_026273</name>
</gene>
<reference evidence="10" key="1">
    <citation type="journal article" date="2023" name="Plant J.">
        <title>Genome sequences and population genomics provide insights into the demographic history, inbreeding, and mutation load of two 'living fossil' tree species of Dipteronia.</title>
        <authorList>
            <person name="Feng Y."/>
            <person name="Comes H.P."/>
            <person name="Chen J."/>
            <person name="Zhu S."/>
            <person name="Lu R."/>
            <person name="Zhang X."/>
            <person name="Li P."/>
            <person name="Qiu J."/>
            <person name="Olsen K.M."/>
            <person name="Qiu Y."/>
        </authorList>
    </citation>
    <scope>NUCLEOTIDE SEQUENCE</scope>
    <source>
        <strain evidence="10">KIB01</strain>
    </source>
</reference>
<evidence type="ECO:0000256" key="3">
    <source>
        <dbReference type="ARBA" id="ARBA00022490"/>
    </source>
</evidence>
<proteinExistence type="inferred from homology"/>
<feature type="domain" description="GST N-terminal" evidence="8">
    <location>
        <begin position="3"/>
        <end position="120"/>
    </location>
</feature>
<comment type="catalytic activity">
    <reaction evidence="7">
        <text>RX + glutathione = an S-substituted glutathione + a halide anion + H(+)</text>
        <dbReference type="Rhea" id="RHEA:16437"/>
        <dbReference type="ChEBI" id="CHEBI:15378"/>
        <dbReference type="ChEBI" id="CHEBI:16042"/>
        <dbReference type="ChEBI" id="CHEBI:17792"/>
        <dbReference type="ChEBI" id="CHEBI:57925"/>
        <dbReference type="ChEBI" id="CHEBI:90779"/>
        <dbReference type="EC" id="2.5.1.18"/>
    </reaction>
</comment>
<dbReference type="InterPro" id="IPR036249">
    <property type="entry name" value="Thioredoxin-like_sf"/>
</dbReference>
<evidence type="ECO:0000313" key="11">
    <source>
        <dbReference type="Proteomes" id="UP001280121"/>
    </source>
</evidence>
<comment type="subcellular location">
    <subcellularLocation>
        <location evidence="1">Cytoplasm</location>
        <location evidence="1">Cytosol</location>
    </subcellularLocation>
</comment>
<dbReference type="InterPro" id="IPR036282">
    <property type="entry name" value="Glutathione-S-Trfase_C_sf"/>
</dbReference>
<dbReference type="InterPro" id="IPR045074">
    <property type="entry name" value="GST_C_Tau"/>
</dbReference>